<reference evidence="2" key="1">
    <citation type="submission" date="2019-06" db="EMBL/GenBank/DDBJ databases">
        <title>Whole-Genome Sequence of Bradyrhizobium sp. 3 Strain 65S1MB.</title>
        <authorList>
            <person name="Bromfield E.S.P."/>
            <person name="Cloutier S."/>
            <person name="Nguyen H.D.T."/>
        </authorList>
    </citation>
    <scope>NUCLEOTIDE SEQUENCE [LARGE SCALE GENOMIC DNA]</scope>
    <source>
        <strain evidence="2">65S1MB</strain>
    </source>
</reference>
<protein>
    <submittedName>
        <fullName evidence="1">DGQHR domain-containing protein</fullName>
    </submittedName>
</protein>
<dbReference type="Proteomes" id="UP000319298">
    <property type="component" value="Chromosome"/>
</dbReference>
<dbReference type="InterPro" id="IPR017601">
    <property type="entry name" value="DGQHR-contain_dom"/>
</dbReference>
<dbReference type="NCBIfam" id="TIGR03187">
    <property type="entry name" value="DGQHR"/>
    <property type="match status" value="1"/>
</dbReference>
<dbReference type="InterPro" id="IPR011856">
    <property type="entry name" value="tRNA_endonuc-like_dom_sf"/>
</dbReference>
<evidence type="ECO:0000313" key="1">
    <source>
        <dbReference type="EMBL" id="QDF41980.1"/>
    </source>
</evidence>
<organism evidence="1 2">
    <name type="scientific">Bradyrhizobium symbiodeficiens</name>
    <dbReference type="NCBI Taxonomy" id="1404367"/>
    <lineage>
        <taxon>Bacteria</taxon>
        <taxon>Pseudomonadati</taxon>
        <taxon>Pseudomonadota</taxon>
        <taxon>Alphaproteobacteria</taxon>
        <taxon>Hyphomicrobiales</taxon>
        <taxon>Nitrobacteraceae</taxon>
        <taxon>Bradyrhizobium</taxon>
    </lineage>
</organism>
<dbReference type="Pfam" id="PF14072">
    <property type="entry name" value="DndB"/>
    <property type="match status" value="1"/>
</dbReference>
<keyword evidence="2" id="KW-1185">Reference proteome</keyword>
<proteinExistence type="predicted"/>
<sequence length="773" mass="88175">MSGADGKTKSELLGIRATTKVERTAEYKKRKQRFVQRRIHQADREKSVAEGWSTTGRQYKDGQIQVERTKSHDEILENRVWSVLYHFGYDELNVGRKFKIQITDSNKGDEVWKQVDIFAKDEDTVVIAECKSSATKSSASFQKDIMEFAALKKSFAKSVTALYGKEAKLKFIWLMVTRNIILSANDLKRAEHEQINIVGDRDLRYYEEIARNIGKAAKYQFLAEFLEGAKVKNLEDHQVPAIRAKVGGHQAYYFMAPPERLLPIAFVNHRSLRDPTGNPAYQRLVKRKRLNQIGQFLDDGGFFPNSILVNFKKRPRFDIRQSYEDRQIAFGDLFLPDAYKTAWIIDGQHRLYGFAETNKKRRANVIAVVAFENISREMEADLFATINGKQAKVSKNILDELEGDLKFDSEDFKSRIGAIASRSLALLDAENGGPFNDRFNTPETEESDAACLTISELKKAIVQSGLIGKPGSTKDRPPQPGYATRTTSEETLEALSDLLSAYFEKIRHANLDRWELGRPSHLCMNIGVAGHIRLLAALCDYLAVETKQDPAELDPEELVEQLASYVEPVLKFIAEASDADFESHFKPVFGSGGPPRYFFELVRLVNQDFPTFSPHGFDDYVNTKSSEESRKADEQVRGIIDRTHVHVIEVLKAAYGERYYTAGIPQKEIRMKGFERQQDADVNEQLDPITYLDLVDLKKIVEHKNNWPHFEATMNIKMPDDRKGNAKNISWFDTLNDIRKIMAHPANRSYKASHYEFLNILEDELQKRLGSSA</sequence>
<dbReference type="RefSeq" id="WP_140482884.1">
    <property type="nucleotide sequence ID" value="NZ_CP041090.2"/>
</dbReference>
<accession>A0ABX5WFF4</accession>
<dbReference type="Gene3D" id="3.40.1350.10">
    <property type="match status" value="1"/>
</dbReference>
<dbReference type="InterPro" id="IPR017642">
    <property type="entry name" value="DNA_S_mod_DndB"/>
</dbReference>
<reference evidence="1 2" key="2">
    <citation type="journal article" date="2020" name="Int. J. Syst. Evol. Microbiol.">
        <title>Description and complete genome sequences of Bradyrhizobium symbiodeficiens sp. nov., a non-symbiotic bacterium associated with legumes native to Canada.</title>
        <authorList>
            <person name="Bromfield E.S.P."/>
            <person name="Cloutier S."/>
            <person name="Nguyen H.D.T."/>
        </authorList>
    </citation>
    <scope>NUCLEOTIDE SEQUENCE [LARGE SCALE GENOMIC DNA]</scope>
    <source>
        <strain evidence="1 2">65S1MB</strain>
    </source>
</reference>
<evidence type="ECO:0000313" key="2">
    <source>
        <dbReference type="Proteomes" id="UP000319298"/>
    </source>
</evidence>
<dbReference type="InterPro" id="IPR011335">
    <property type="entry name" value="Restrct_endonuc-II-like"/>
</dbReference>
<gene>
    <name evidence="1" type="ORF">FJN17_32770</name>
</gene>
<name>A0ABX5WFF4_9BRAD</name>
<dbReference type="EMBL" id="CP041090">
    <property type="protein sequence ID" value="QDF41980.1"/>
    <property type="molecule type" value="Genomic_DNA"/>
</dbReference>
<dbReference type="CDD" id="cd16413">
    <property type="entry name" value="DGQHR_domain"/>
    <property type="match status" value="1"/>
</dbReference>
<dbReference type="SUPFAM" id="SSF52980">
    <property type="entry name" value="Restriction endonuclease-like"/>
    <property type="match status" value="1"/>
</dbReference>